<proteinExistence type="predicted"/>
<feature type="compositionally biased region" description="Polar residues" evidence="1">
    <location>
        <begin position="280"/>
        <end position="292"/>
    </location>
</feature>
<evidence type="ECO:0000256" key="1">
    <source>
        <dbReference type="SAM" id="MobiDB-lite"/>
    </source>
</evidence>
<organism evidence="3 4">
    <name type="scientific">Pseudoneurospora amorphoporcata</name>
    <dbReference type="NCBI Taxonomy" id="241081"/>
    <lineage>
        <taxon>Eukaryota</taxon>
        <taxon>Fungi</taxon>
        <taxon>Dikarya</taxon>
        <taxon>Ascomycota</taxon>
        <taxon>Pezizomycotina</taxon>
        <taxon>Sordariomycetes</taxon>
        <taxon>Sordariomycetidae</taxon>
        <taxon>Sordariales</taxon>
        <taxon>Sordariaceae</taxon>
        <taxon>Pseudoneurospora</taxon>
    </lineage>
</organism>
<name>A0AAN6SIZ2_9PEZI</name>
<feature type="compositionally biased region" description="Polar residues" evidence="1">
    <location>
        <begin position="385"/>
        <end position="401"/>
    </location>
</feature>
<feature type="region of interest" description="Disordered" evidence="1">
    <location>
        <begin position="279"/>
        <end position="314"/>
    </location>
</feature>
<gene>
    <name evidence="3" type="ORF">QBC32DRAFT_43804</name>
</gene>
<feature type="compositionally biased region" description="Low complexity" evidence="1">
    <location>
        <begin position="629"/>
        <end position="638"/>
    </location>
</feature>
<sequence length="838" mass="89464">MAAAAGALLPFGALISIVLVGTFTVSATLAFLGIWLSRRQRLAAEAHKESHDLTGETTIASTIRARNGVVSNEEGSSSPRKSPRKLQKLPSAAWTTASASRFNSTTSLLPKVKGKRREIRMAGGDDEGLGDGGHGEGGDVLSVSMLPGMSWMGMGGAQEQGQGSLLPFSRLRKTSSGSLLRLHKTKLLGVGRKKSSASERRMANSACIDEEALHGPEVSGLSNITDESGNGNDNENNRNRRSLLFDWRKGKGRDWIRESWPLKTRTPTVPRLDGDYQELAESQNQSQGTASDQRAEQLETETMTGRLGIPSTDSGRRAIRSAYGAMEGRLPEPPQPAVVRGQAGTGRGFVVQHRHTKSEPQRILRVTNPSPTTSPDRPTPIPRTQSTSTKNRQVSTESTLSDILRSTERRLLEGGTSGVSRRNRATIAAASGPHRGLSLHMAKRLEESRDPGLRRSESLKETRRTRAEHELPVISPSSSGLVAPLMLVPKPAEQEQRPDSRESLSSEPDSLLAEPAYSEMPSGLTSPSRVSSIAGTSSVAETDIEMLLLTVDMPSNRSSMTSAASLSTIHSEDEASEGGARVSAGTKTPSPDRAAMVAGTGRPAVTLQTSTLNNERFTLPAPLSAVAASAPSLPSGSSTRPFTSYGCPVPRPLSTKSQGEAENNRRSFVRKSIIAQEPIGPMPSMPTRLLPCPGVPSGKNCVIAQASCGTWHTAMADPFQVPVSPTSLQTSTDSASPTSSSGSMISRETPRGLRSPPNKSTTYNNTLLNSIVLPPPTQHRYVDAKTVVAESKSPVRSGVAQTPERERRWPFINAHTGTDDGNIYQPPSPTACSARHPA</sequence>
<keyword evidence="2" id="KW-1133">Transmembrane helix</keyword>
<keyword evidence="4" id="KW-1185">Reference proteome</keyword>
<feature type="compositionally biased region" description="Basic and acidic residues" evidence="1">
    <location>
        <begin position="443"/>
        <end position="471"/>
    </location>
</feature>
<accession>A0AAN6SIZ2</accession>
<evidence type="ECO:0000313" key="4">
    <source>
        <dbReference type="Proteomes" id="UP001303222"/>
    </source>
</evidence>
<reference evidence="3" key="1">
    <citation type="journal article" date="2023" name="Mol. Phylogenet. Evol.">
        <title>Genome-scale phylogeny and comparative genomics of the fungal order Sordariales.</title>
        <authorList>
            <person name="Hensen N."/>
            <person name="Bonometti L."/>
            <person name="Westerberg I."/>
            <person name="Brannstrom I.O."/>
            <person name="Guillou S."/>
            <person name="Cros-Aarteil S."/>
            <person name="Calhoun S."/>
            <person name="Haridas S."/>
            <person name="Kuo A."/>
            <person name="Mondo S."/>
            <person name="Pangilinan J."/>
            <person name="Riley R."/>
            <person name="LaButti K."/>
            <person name="Andreopoulos B."/>
            <person name="Lipzen A."/>
            <person name="Chen C."/>
            <person name="Yan M."/>
            <person name="Daum C."/>
            <person name="Ng V."/>
            <person name="Clum A."/>
            <person name="Steindorff A."/>
            <person name="Ohm R.A."/>
            <person name="Martin F."/>
            <person name="Silar P."/>
            <person name="Natvig D.O."/>
            <person name="Lalanne C."/>
            <person name="Gautier V."/>
            <person name="Ament-Velasquez S.L."/>
            <person name="Kruys A."/>
            <person name="Hutchinson M.I."/>
            <person name="Powell A.J."/>
            <person name="Barry K."/>
            <person name="Miller A.N."/>
            <person name="Grigoriev I.V."/>
            <person name="Debuchy R."/>
            <person name="Gladieux P."/>
            <person name="Hiltunen Thoren M."/>
            <person name="Johannesson H."/>
        </authorList>
    </citation>
    <scope>NUCLEOTIDE SEQUENCE</scope>
    <source>
        <strain evidence="3">CBS 626.80</strain>
    </source>
</reference>
<feature type="region of interest" description="Disordered" evidence="1">
    <location>
        <begin position="629"/>
        <end position="664"/>
    </location>
</feature>
<reference evidence="3" key="2">
    <citation type="submission" date="2023-06" db="EMBL/GenBank/DDBJ databases">
        <authorList>
            <consortium name="Lawrence Berkeley National Laboratory"/>
            <person name="Mondo S.J."/>
            <person name="Hensen N."/>
            <person name="Bonometti L."/>
            <person name="Westerberg I."/>
            <person name="Brannstrom I.O."/>
            <person name="Guillou S."/>
            <person name="Cros-Aarteil S."/>
            <person name="Calhoun S."/>
            <person name="Haridas S."/>
            <person name="Kuo A."/>
            <person name="Pangilinan J."/>
            <person name="Riley R."/>
            <person name="Labutti K."/>
            <person name="Andreopoulos B."/>
            <person name="Lipzen A."/>
            <person name="Chen C."/>
            <person name="Yanf M."/>
            <person name="Daum C."/>
            <person name="Ng V."/>
            <person name="Clum A."/>
            <person name="Steindorff A."/>
            <person name="Ohm R."/>
            <person name="Martin F."/>
            <person name="Silar P."/>
            <person name="Natvig D."/>
            <person name="Lalanne C."/>
            <person name="Gautier V."/>
            <person name="Ament-Velasquez S.L."/>
            <person name="Kruys A."/>
            <person name="Hutchinson M.I."/>
            <person name="Powell A.J."/>
            <person name="Barry K."/>
            <person name="Miller A.N."/>
            <person name="Grigoriev I.V."/>
            <person name="Debuchy R."/>
            <person name="Gladieux P."/>
            <person name="Thoren M.H."/>
            <person name="Johannesson H."/>
        </authorList>
    </citation>
    <scope>NUCLEOTIDE SEQUENCE</scope>
    <source>
        <strain evidence="3">CBS 626.80</strain>
    </source>
</reference>
<protein>
    <submittedName>
        <fullName evidence="3">Uncharacterized protein</fullName>
    </submittedName>
</protein>
<feature type="transmembrane region" description="Helical" evidence="2">
    <location>
        <begin position="12"/>
        <end position="36"/>
    </location>
</feature>
<evidence type="ECO:0000313" key="3">
    <source>
        <dbReference type="EMBL" id="KAK3955385.1"/>
    </source>
</evidence>
<dbReference type="Proteomes" id="UP001303222">
    <property type="component" value="Unassembled WGS sequence"/>
</dbReference>
<comment type="caution">
    <text evidence="3">The sequence shown here is derived from an EMBL/GenBank/DDBJ whole genome shotgun (WGS) entry which is preliminary data.</text>
</comment>
<feature type="compositionally biased region" description="Polar residues" evidence="1">
    <location>
        <begin position="557"/>
        <end position="569"/>
    </location>
</feature>
<feature type="region of interest" description="Disordered" evidence="1">
    <location>
        <begin position="557"/>
        <end position="596"/>
    </location>
</feature>
<feature type="region of interest" description="Disordered" evidence="1">
    <location>
        <begin position="218"/>
        <end position="238"/>
    </location>
</feature>
<feature type="region of interest" description="Disordered" evidence="1">
    <location>
        <begin position="790"/>
        <end position="838"/>
    </location>
</feature>
<feature type="region of interest" description="Disordered" evidence="1">
    <location>
        <begin position="353"/>
        <end position="478"/>
    </location>
</feature>
<feature type="region of interest" description="Disordered" evidence="1">
    <location>
        <begin position="65"/>
        <end position="90"/>
    </location>
</feature>
<dbReference type="AlphaFoldDB" id="A0AAN6SIZ2"/>
<evidence type="ECO:0000256" key="2">
    <source>
        <dbReference type="SAM" id="Phobius"/>
    </source>
</evidence>
<feature type="region of interest" description="Disordered" evidence="1">
    <location>
        <begin position="722"/>
        <end position="764"/>
    </location>
</feature>
<keyword evidence="2" id="KW-0812">Transmembrane</keyword>
<feature type="compositionally biased region" description="Polar residues" evidence="1">
    <location>
        <begin position="69"/>
        <end position="80"/>
    </location>
</feature>
<dbReference type="EMBL" id="MU859077">
    <property type="protein sequence ID" value="KAK3955385.1"/>
    <property type="molecule type" value="Genomic_DNA"/>
</dbReference>
<keyword evidence="2" id="KW-0472">Membrane</keyword>
<feature type="compositionally biased region" description="Low complexity" evidence="1">
    <location>
        <begin position="730"/>
        <end position="746"/>
    </location>
</feature>
<feature type="compositionally biased region" description="Low complexity" evidence="1">
    <location>
        <begin position="367"/>
        <end position="376"/>
    </location>
</feature>